<accession>A0A3P1VC77</accession>
<dbReference type="GO" id="GO:0008237">
    <property type="term" value="F:metallopeptidase activity"/>
    <property type="evidence" value="ECO:0007669"/>
    <property type="project" value="UniProtKB-KW"/>
</dbReference>
<dbReference type="PANTHER" id="PTHR36435:SF1">
    <property type="entry name" value="CAAX AMINO TERMINAL PROTEASE FAMILY PROTEIN"/>
    <property type="match status" value="1"/>
</dbReference>
<evidence type="ECO:0000256" key="2">
    <source>
        <dbReference type="SAM" id="Phobius"/>
    </source>
</evidence>
<keyword evidence="2" id="KW-0472">Membrane</keyword>
<keyword evidence="4" id="KW-0378">Hydrolase</keyword>
<dbReference type="GO" id="GO:0006508">
    <property type="term" value="P:proteolysis"/>
    <property type="evidence" value="ECO:0007669"/>
    <property type="project" value="UniProtKB-KW"/>
</dbReference>
<feature type="transmembrane region" description="Helical" evidence="2">
    <location>
        <begin position="83"/>
        <end position="102"/>
    </location>
</feature>
<feature type="transmembrane region" description="Helical" evidence="2">
    <location>
        <begin position="114"/>
        <end position="139"/>
    </location>
</feature>
<dbReference type="InterPro" id="IPR052710">
    <property type="entry name" value="CAAX_protease"/>
</dbReference>
<evidence type="ECO:0000256" key="1">
    <source>
        <dbReference type="ARBA" id="ARBA00009067"/>
    </source>
</evidence>
<dbReference type="STRING" id="1123309.GCA_000377005_00990"/>
<keyword evidence="4" id="KW-0482">Metalloprotease</keyword>
<evidence type="ECO:0000313" key="5">
    <source>
        <dbReference type="Proteomes" id="UP000281771"/>
    </source>
</evidence>
<evidence type="ECO:0000259" key="3">
    <source>
        <dbReference type="Pfam" id="PF02517"/>
    </source>
</evidence>
<protein>
    <submittedName>
        <fullName evidence="4">CPBP family intramembrane metalloprotease</fullName>
    </submittedName>
</protein>
<comment type="similarity">
    <text evidence="1">Belongs to the UPF0177 family.</text>
</comment>
<gene>
    <name evidence="4" type="ORF">EII38_03130</name>
</gene>
<feature type="domain" description="CAAX prenyl protease 2/Lysostaphin resistance protein A-like" evidence="3">
    <location>
        <begin position="124"/>
        <end position="212"/>
    </location>
</feature>
<sequence length="218" mass="24203">MKTLIKVLWLILLFMTSQLWGIVIGFTMAPSMLAQTPYNPNLLVELIITASAIASVYLSWLIARKAGMPLPIFKGWTIKDGGFAIGMTILTRFLAHAGIYLLKQSHIDATANDAALEAMFANFSLPLAFIIIAICGPILEEWIFRAGLIGYLFEKYPLLGLAISTLIFGVLHMPTNLISWGIYGGIGLIYSLVYYKTKRLELVMVMHILHNTAAILHF</sequence>
<keyword evidence="5" id="KW-1185">Reference proteome</keyword>
<dbReference type="EMBL" id="RQZA01000002">
    <property type="protein sequence ID" value="RRD31761.1"/>
    <property type="molecule type" value="Genomic_DNA"/>
</dbReference>
<dbReference type="GO" id="GO:0004175">
    <property type="term" value="F:endopeptidase activity"/>
    <property type="evidence" value="ECO:0007669"/>
    <property type="project" value="UniProtKB-ARBA"/>
</dbReference>
<reference evidence="4 5" key="1">
    <citation type="submission" date="2018-11" db="EMBL/GenBank/DDBJ databases">
        <title>Genomes From Bacteria Associated with the Canine Oral Cavity: a Test Case for Automated Genome-Based Taxonomic Assignment.</title>
        <authorList>
            <person name="Coil D.A."/>
            <person name="Jospin G."/>
            <person name="Darling A.E."/>
            <person name="Wallis C."/>
            <person name="Davis I.J."/>
            <person name="Harris S."/>
            <person name="Eisen J.A."/>
            <person name="Holcombe L.J."/>
            <person name="O'Flynn C."/>
        </authorList>
    </citation>
    <scope>NUCLEOTIDE SEQUENCE [LARGE SCALE GENOMIC DNA]</scope>
    <source>
        <strain evidence="4 5">OH4621_COT-116</strain>
    </source>
</reference>
<dbReference type="PANTHER" id="PTHR36435">
    <property type="entry name" value="SLR1288 PROTEIN"/>
    <property type="match status" value="1"/>
</dbReference>
<dbReference type="InterPro" id="IPR003675">
    <property type="entry name" value="Rce1/LyrA-like_dom"/>
</dbReference>
<dbReference type="GO" id="GO:0080120">
    <property type="term" value="P:CAAX-box protein maturation"/>
    <property type="evidence" value="ECO:0007669"/>
    <property type="project" value="UniProtKB-ARBA"/>
</dbReference>
<feature type="transmembrane region" description="Helical" evidence="2">
    <location>
        <begin position="7"/>
        <end position="30"/>
    </location>
</feature>
<proteinExistence type="inferred from homology"/>
<keyword evidence="2" id="KW-1133">Transmembrane helix</keyword>
<feature type="transmembrane region" description="Helical" evidence="2">
    <location>
        <begin position="151"/>
        <end position="171"/>
    </location>
</feature>
<comment type="caution">
    <text evidence="4">The sequence shown here is derived from an EMBL/GenBank/DDBJ whole genome shotgun (WGS) entry which is preliminary data.</text>
</comment>
<dbReference type="RefSeq" id="WP_124775992.1">
    <property type="nucleotide sequence ID" value="NZ_RQZA01000002.1"/>
</dbReference>
<name>A0A3P1VC77_9STRE</name>
<dbReference type="Proteomes" id="UP000281771">
    <property type="component" value="Unassembled WGS sequence"/>
</dbReference>
<keyword evidence="2" id="KW-0812">Transmembrane</keyword>
<dbReference type="Pfam" id="PF02517">
    <property type="entry name" value="Rce1-like"/>
    <property type="match status" value="1"/>
</dbReference>
<feature type="transmembrane region" description="Helical" evidence="2">
    <location>
        <begin position="177"/>
        <end position="195"/>
    </location>
</feature>
<keyword evidence="4" id="KW-0645">Protease</keyword>
<evidence type="ECO:0000313" key="4">
    <source>
        <dbReference type="EMBL" id="RRD31761.1"/>
    </source>
</evidence>
<organism evidence="4 5">
    <name type="scientific">Streptococcus minor</name>
    <dbReference type="NCBI Taxonomy" id="229549"/>
    <lineage>
        <taxon>Bacteria</taxon>
        <taxon>Bacillati</taxon>
        <taxon>Bacillota</taxon>
        <taxon>Bacilli</taxon>
        <taxon>Lactobacillales</taxon>
        <taxon>Streptococcaceae</taxon>
        <taxon>Streptococcus</taxon>
    </lineage>
</organism>
<dbReference type="AlphaFoldDB" id="A0A3P1VC77"/>
<feature type="transmembrane region" description="Helical" evidence="2">
    <location>
        <begin position="42"/>
        <end position="63"/>
    </location>
</feature>